<sequence>MWNADEKGFLPPDAVEQIYDRLGLRSVNTLRKEVRAADFDPESYEVPDSAWYDGPAAGVVVRNKTGQRATILHPDFRAEDDAAPVEASADELARRYTTRQRVENIARELEDRGRPVTFDAVYDRTVETLAREEHHRLFDGDRSIDVSAFRSAVAARTQELLEN</sequence>
<gene>
    <name evidence="1" type="ORF">ACFQJ6_17910</name>
</gene>
<dbReference type="RefSeq" id="WP_382210130.1">
    <property type="nucleotide sequence ID" value="NZ_JBHSZH010000005.1"/>
</dbReference>
<dbReference type="AlphaFoldDB" id="A0ABD5WRG2"/>
<evidence type="ECO:0000313" key="2">
    <source>
        <dbReference type="Proteomes" id="UP001596407"/>
    </source>
</evidence>
<protein>
    <submittedName>
        <fullName evidence="1">Uncharacterized protein</fullName>
    </submittedName>
</protein>
<dbReference type="Proteomes" id="UP001596407">
    <property type="component" value="Unassembled WGS sequence"/>
</dbReference>
<organism evidence="1 2">
    <name type="scientific">Halorussus caseinilyticus</name>
    <dbReference type="NCBI Taxonomy" id="3034025"/>
    <lineage>
        <taxon>Archaea</taxon>
        <taxon>Methanobacteriati</taxon>
        <taxon>Methanobacteriota</taxon>
        <taxon>Stenosarchaea group</taxon>
        <taxon>Halobacteria</taxon>
        <taxon>Halobacteriales</taxon>
        <taxon>Haladaptataceae</taxon>
        <taxon>Halorussus</taxon>
    </lineage>
</organism>
<dbReference type="EMBL" id="JBHSZH010000005">
    <property type="protein sequence ID" value="MFC7081698.1"/>
    <property type="molecule type" value="Genomic_DNA"/>
</dbReference>
<reference evidence="1 2" key="1">
    <citation type="journal article" date="2019" name="Int. J. Syst. Evol. Microbiol.">
        <title>The Global Catalogue of Microorganisms (GCM) 10K type strain sequencing project: providing services to taxonomists for standard genome sequencing and annotation.</title>
        <authorList>
            <consortium name="The Broad Institute Genomics Platform"/>
            <consortium name="The Broad Institute Genome Sequencing Center for Infectious Disease"/>
            <person name="Wu L."/>
            <person name="Ma J."/>
        </authorList>
    </citation>
    <scope>NUCLEOTIDE SEQUENCE [LARGE SCALE GENOMIC DNA]</scope>
    <source>
        <strain evidence="1 2">DT72</strain>
    </source>
</reference>
<comment type="caution">
    <text evidence="1">The sequence shown here is derived from an EMBL/GenBank/DDBJ whole genome shotgun (WGS) entry which is preliminary data.</text>
</comment>
<evidence type="ECO:0000313" key="1">
    <source>
        <dbReference type="EMBL" id="MFC7081698.1"/>
    </source>
</evidence>
<proteinExistence type="predicted"/>
<keyword evidence="2" id="KW-1185">Reference proteome</keyword>
<name>A0ABD5WRG2_9EURY</name>
<accession>A0ABD5WRG2</accession>